<dbReference type="NCBIfam" id="NF006550">
    <property type="entry name" value="PRK09047.1"/>
    <property type="match status" value="1"/>
</dbReference>
<feature type="domain" description="RNA polymerase sigma factor 70 region 4 type 2" evidence="7">
    <location>
        <begin position="153"/>
        <end position="204"/>
    </location>
</feature>
<sequence length="248" mass="28533">MSSPQAGAENRRKEGIKERNTQNSSIGEAERLAEQLNDVDQFFIAIEKRAYQMAMFAVRNHHDALDIVQESMIKLVERYLDKPSYEYKPLFYRIMQNKITDWHRHQKLRNLVFFWQSQNDMDEQENWLASASAVMNSQASPVDELQAKQLQVRLTKALASLSWQQQQCYLLRNWEGFSVADTAQIMGCSEGSIKTHFSRATAKLAELLADCDLAKEPTENAFNSVAKTSSNKPVHSNQKERQQGKQDD</sequence>
<dbReference type="EC" id="2.7.7.6" evidence="8"/>
<feature type="domain" description="RNA polymerase sigma-70 region 2" evidence="6">
    <location>
        <begin position="49"/>
        <end position="107"/>
    </location>
</feature>
<dbReference type="GO" id="GO:0003899">
    <property type="term" value="F:DNA-directed RNA polymerase activity"/>
    <property type="evidence" value="ECO:0007669"/>
    <property type="project" value="UniProtKB-EC"/>
</dbReference>
<dbReference type="EMBL" id="QUOU01000001">
    <property type="protein sequence ID" value="REL25741.1"/>
    <property type="molecule type" value="Genomic_DNA"/>
</dbReference>
<evidence type="ECO:0000256" key="2">
    <source>
        <dbReference type="ARBA" id="ARBA00023015"/>
    </source>
</evidence>
<dbReference type="Pfam" id="PF08281">
    <property type="entry name" value="Sigma70_r4_2"/>
    <property type="match status" value="1"/>
</dbReference>
<protein>
    <submittedName>
        <fullName evidence="8">RNA polymerase sigma factor</fullName>
        <ecNumber evidence="8">2.7.7.6</ecNumber>
    </submittedName>
</protein>
<comment type="similarity">
    <text evidence="1">Belongs to the sigma-70 factor family. ECF subfamily.</text>
</comment>
<dbReference type="InterPro" id="IPR014284">
    <property type="entry name" value="RNA_pol_sigma-70_dom"/>
</dbReference>
<name>A0A3E0TMF0_9GAMM</name>
<dbReference type="SUPFAM" id="SSF88946">
    <property type="entry name" value="Sigma2 domain of RNA polymerase sigma factors"/>
    <property type="match status" value="1"/>
</dbReference>
<evidence type="ECO:0000259" key="6">
    <source>
        <dbReference type="Pfam" id="PF04542"/>
    </source>
</evidence>
<evidence type="ECO:0000313" key="8">
    <source>
        <dbReference type="EMBL" id="REL25741.1"/>
    </source>
</evidence>
<evidence type="ECO:0000256" key="4">
    <source>
        <dbReference type="ARBA" id="ARBA00023163"/>
    </source>
</evidence>
<dbReference type="Proteomes" id="UP000256478">
    <property type="component" value="Unassembled WGS sequence"/>
</dbReference>
<keyword evidence="2" id="KW-0805">Transcription regulation</keyword>
<evidence type="ECO:0000256" key="5">
    <source>
        <dbReference type="SAM" id="MobiDB-lite"/>
    </source>
</evidence>
<gene>
    <name evidence="8" type="ORF">DXX93_03675</name>
</gene>
<feature type="compositionally biased region" description="Basic and acidic residues" evidence="5">
    <location>
        <begin position="237"/>
        <end position="248"/>
    </location>
</feature>
<dbReference type="CDD" id="cd06171">
    <property type="entry name" value="Sigma70_r4"/>
    <property type="match status" value="1"/>
</dbReference>
<organism evidence="8 9">
    <name type="scientific">Thalassotalea euphylliae</name>
    <dbReference type="NCBI Taxonomy" id="1655234"/>
    <lineage>
        <taxon>Bacteria</taxon>
        <taxon>Pseudomonadati</taxon>
        <taxon>Pseudomonadota</taxon>
        <taxon>Gammaproteobacteria</taxon>
        <taxon>Alteromonadales</taxon>
        <taxon>Colwelliaceae</taxon>
        <taxon>Thalassotalea</taxon>
    </lineage>
</organism>
<dbReference type="InterPro" id="IPR013324">
    <property type="entry name" value="RNA_pol_sigma_r3/r4-like"/>
</dbReference>
<dbReference type="Pfam" id="PF04542">
    <property type="entry name" value="Sigma70_r2"/>
    <property type="match status" value="1"/>
</dbReference>
<proteinExistence type="inferred from homology"/>
<dbReference type="OrthoDB" id="9783733at2"/>
<dbReference type="PANTHER" id="PTHR43133:SF64">
    <property type="entry name" value="ECF SIGMA FACTOR"/>
    <property type="match status" value="1"/>
</dbReference>
<dbReference type="InterPro" id="IPR036388">
    <property type="entry name" value="WH-like_DNA-bd_sf"/>
</dbReference>
<feature type="compositionally biased region" description="Basic and acidic residues" evidence="5">
    <location>
        <begin position="9"/>
        <end position="20"/>
    </location>
</feature>
<dbReference type="Gene3D" id="1.10.10.10">
    <property type="entry name" value="Winged helix-like DNA-binding domain superfamily/Winged helix DNA-binding domain"/>
    <property type="match status" value="1"/>
</dbReference>
<dbReference type="RefSeq" id="WP_116006867.1">
    <property type="nucleotide sequence ID" value="NZ_QUOU01000001.1"/>
</dbReference>
<feature type="compositionally biased region" description="Polar residues" evidence="5">
    <location>
        <begin position="222"/>
        <end position="236"/>
    </location>
</feature>
<evidence type="ECO:0000256" key="1">
    <source>
        <dbReference type="ARBA" id="ARBA00010641"/>
    </source>
</evidence>
<dbReference type="InterPro" id="IPR007627">
    <property type="entry name" value="RNA_pol_sigma70_r2"/>
</dbReference>
<dbReference type="GO" id="GO:0006352">
    <property type="term" value="P:DNA-templated transcription initiation"/>
    <property type="evidence" value="ECO:0007669"/>
    <property type="project" value="InterPro"/>
</dbReference>
<feature type="region of interest" description="Disordered" evidence="5">
    <location>
        <begin position="222"/>
        <end position="248"/>
    </location>
</feature>
<dbReference type="GO" id="GO:0003677">
    <property type="term" value="F:DNA binding"/>
    <property type="evidence" value="ECO:0007669"/>
    <property type="project" value="InterPro"/>
</dbReference>
<keyword evidence="3" id="KW-0731">Sigma factor</keyword>
<dbReference type="NCBIfam" id="TIGR02937">
    <property type="entry name" value="sigma70-ECF"/>
    <property type="match status" value="1"/>
</dbReference>
<keyword evidence="8" id="KW-0548">Nucleotidyltransferase</keyword>
<keyword evidence="4" id="KW-0804">Transcription</keyword>
<reference evidence="8 9" key="1">
    <citation type="submission" date="2018-08" db="EMBL/GenBank/DDBJ databases">
        <title>Thalassotalea euphylliae genome.</title>
        <authorList>
            <person name="Summers S."/>
            <person name="Rice S.A."/>
            <person name="Freckelton M.L."/>
            <person name="Nedved B.T."/>
            <person name="Hadfield M.G."/>
        </authorList>
    </citation>
    <scope>NUCLEOTIDE SEQUENCE [LARGE SCALE GENOMIC DNA]</scope>
    <source>
        <strain evidence="8 9">H1</strain>
    </source>
</reference>
<dbReference type="InterPro" id="IPR013249">
    <property type="entry name" value="RNA_pol_sigma70_r4_t2"/>
</dbReference>
<dbReference type="AlphaFoldDB" id="A0A3E0TMF0"/>
<dbReference type="InterPro" id="IPR013325">
    <property type="entry name" value="RNA_pol_sigma_r2"/>
</dbReference>
<dbReference type="SUPFAM" id="SSF88659">
    <property type="entry name" value="Sigma3 and sigma4 domains of RNA polymerase sigma factors"/>
    <property type="match status" value="1"/>
</dbReference>
<dbReference type="InterPro" id="IPR039425">
    <property type="entry name" value="RNA_pol_sigma-70-like"/>
</dbReference>
<feature type="region of interest" description="Disordered" evidence="5">
    <location>
        <begin position="1"/>
        <end position="27"/>
    </location>
</feature>
<accession>A0A3E0TMF0</accession>
<comment type="caution">
    <text evidence="8">The sequence shown here is derived from an EMBL/GenBank/DDBJ whole genome shotgun (WGS) entry which is preliminary data.</text>
</comment>
<evidence type="ECO:0000259" key="7">
    <source>
        <dbReference type="Pfam" id="PF08281"/>
    </source>
</evidence>
<dbReference type="Gene3D" id="1.10.1740.10">
    <property type="match status" value="1"/>
</dbReference>
<evidence type="ECO:0000256" key="3">
    <source>
        <dbReference type="ARBA" id="ARBA00023082"/>
    </source>
</evidence>
<evidence type="ECO:0000313" key="9">
    <source>
        <dbReference type="Proteomes" id="UP000256478"/>
    </source>
</evidence>
<dbReference type="GO" id="GO:0016987">
    <property type="term" value="F:sigma factor activity"/>
    <property type="evidence" value="ECO:0007669"/>
    <property type="project" value="UniProtKB-KW"/>
</dbReference>
<dbReference type="PANTHER" id="PTHR43133">
    <property type="entry name" value="RNA POLYMERASE ECF-TYPE SIGMA FACTO"/>
    <property type="match status" value="1"/>
</dbReference>
<keyword evidence="8" id="KW-0808">Transferase</keyword>